<evidence type="ECO:0000256" key="1">
    <source>
        <dbReference type="ARBA" id="ARBA00009902"/>
    </source>
</evidence>
<dbReference type="GO" id="GO:0005737">
    <property type="term" value="C:cytoplasm"/>
    <property type="evidence" value="ECO:0007669"/>
    <property type="project" value="TreeGrafter"/>
</dbReference>
<dbReference type="HOGENOM" id="CLU_001528_3_1_10"/>
<dbReference type="KEGG" id="hhy:Halhy_0262"/>
<dbReference type="GO" id="GO:0004575">
    <property type="term" value="F:sucrose alpha-glucosidase activity"/>
    <property type="evidence" value="ECO:0007669"/>
    <property type="project" value="TreeGrafter"/>
</dbReference>
<dbReference type="InterPro" id="IPR013189">
    <property type="entry name" value="Glyco_hydro_32_C"/>
</dbReference>
<dbReference type="PANTHER" id="PTHR42800:SF1">
    <property type="entry name" value="EXOINULINASE INUD (AFU_ORTHOLOGUE AFUA_5G00480)"/>
    <property type="match status" value="1"/>
</dbReference>
<dbReference type="SUPFAM" id="SSF75005">
    <property type="entry name" value="Arabinanase/levansucrase/invertase"/>
    <property type="match status" value="1"/>
</dbReference>
<keyword evidence="9" id="KW-1185">Reference proteome</keyword>
<dbReference type="InterPro" id="IPR001362">
    <property type="entry name" value="Glyco_hydro_32"/>
</dbReference>
<keyword evidence="2 5" id="KW-0378">Hydrolase</keyword>
<name>F4KUZ8_HALH1</name>
<dbReference type="PROSITE" id="PS00609">
    <property type="entry name" value="GLYCOSYL_HYDROL_F32"/>
    <property type="match status" value="1"/>
</dbReference>
<evidence type="ECO:0000256" key="3">
    <source>
        <dbReference type="ARBA" id="ARBA00023277"/>
    </source>
</evidence>
<evidence type="ECO:0000259" key="6">
    <source>
        <dbReference type="Pfam" id="PF00251"/>
    </source>
</evidence>
<dbReference type="eggNOG" id="COG1621">
    <property type="taxonomic scope" value="Bacteria"/>
</dbReference>
<dbReference type="Pfam" id="PF08244">
    <property type="entry name" value="Glyco_hydro_32C"/>
    <property type="match status" value="1"/>
</dbReference>
<dbReference type="Pfam" id="PF00251">
    <property type="entry name" value="Glyco_hydro_32N"/>
    <property type="match status" value="1"/>
</dbReference>
<dbReference type="PANTHER" id="PTHR42800">
    <property type="entry name" value="EXOINULINASE INUD (AFU_ORTHOLOGUE AFUA_5G00480)"/>
    <property type="match status" value="1"/>
</dbReference>
<evidence type="ECO:0000313" key="9">
    <source>
        <dbReference type="Proteomes" id="UP000008461"/>
    </source>
</evidence>
<dbReference type="InterPro" id="IPR023296">
    <property type="entry name" value="Glyco_hydro_beta-prop_sf"/>
</dbReference>
<dbReference type="GO" id="GO:0005987">
    <property type="term" value="P:sucrose catabolic process"/>
    <property type="evidence" value="ECO:0007669"/>
    <property type="project" value="TreeGrafter"/>
</dbReference>
<dbReference type="Gene3D" id="2.60.120.560">
    <property type="entry name" value="Exo-inulinase, domain 1"/>
    <property type="match status" value="1"/>
</dbReference>
<proteinExistence type="inferred from homology"/>
<dbReference type="PROSITE" id="PS51257">
    <property type="entry name" value="PROKAR_LIPOPROTEIN"/>
    <property type="match status" value="1"/>
</dbReference>
<dbReference type="InterPro" id="IPR013148">
    <property type="entry name" value="Glyco_hydro_32_N"/>
</dbReference>
<dbReference type="Proteomes" id="UP000008461">
    <property type="component" value="Chromosome"/>
</dbReference>
<accession>F4KUZ8</accession>
<protein>
    <submittedName>
        <fullName evidence="8">Fructan beta-fructosidase</fullName>
        <ecNumber evidence="8">3.2.1.80</ecNumber>
    </submittedName>
</protein>
<feature type="domain" description="Glycosyl hydrolase family 32 C-terminal" evidence="7">
    <location>
        <begin position="362"/>
        <end position="514"/>
    </location>
</feature>
<dbReference type="OrthoDB" id="9759709at2"/>
<reference evidence="8 9" key="1">
    <citation type="journal article" date="2011" name="Stand. Genomic Sci.">
        <title>Complete genome sequence of Haliscomenobacter hydrossis type strain (O).</title>
        <authorList>
            <consortium name="US DOE Joint Genome Institute (JGI-PGF)"/>
            <person name="Daligault H."/>
            <person name="Lapidus A."/>
            <person name="Zeytun A."/>
            <person name="Nolan M."/>
            <person name="Lucas S."/>
            <person name="Del Rio T.G."/>
            <person name="Tice H."/>
            <person name="Cheng J.F."/>
            <person name="Tapia R."/>
            <person name="Han C."/>
            <person name="Goodwin L."/>
            <person name="Pitluck S."/>
            <person name="Liolios K."/>
            <person name="Pagani I."/>
            <person name="Ivanova N."/>
            <person name="Huntemann M."/>
            <person name="Mavromatis K."/>
            <person name="Mikhailova N."/>
            <person name="Pati A."/>
            <person name="Chen A."/>
            <person name="Palaniappan K."/>
            <person name="Land M."/>
            <person name="Hauser L."/>
            <person name="Brambilla E.M."/>
            <person name="Rohde M."/>
            <person name="Verbarg S."/>
            <person name="Goker M."/>
            <person name="Bristow J."/>
            <person name="Eisen J.A."/>
            <person name="Markowitz V."/>
            <person name="Hugenholtz P."/>
            <person name="Kyrpides N.C."/>
            <person name="Klenk H.P."/>
            <person name="Woyke T."/>
        </authorList>
    </citation>
    <scope>NUCLEOTIDE SEQUENCE [LARGE SCALE GENOMIC DNA]</scope>
    <source>
        <strain evidence="9">ATCC 27775 / DSM 1100 / LMG 10767 / O</strain>
    </source>
</reference>
<evidence type="ECO:0000256" key="2">
    <source>
        <dbReference type="ARBA" id="ARBA00022801"/>
    </source>
</evidence>
<dbReference type="GO" id="GO:0051669">
    <property type="term" value="F:fructan beta-fructosidase activity"/>
    <property type="evidence" value="ECO:0007669"/>
    <property type="project" value="UniProtKB-EC"/>
</dbReference>
<evidence type="ECO:0000256" key="4">
    <source>
        <dbReference type="ARBA" id="ARBA00023295"/>
    </source>
</evidence>
<dbReference type="Gene3D" id="2.115.10.20">
    <property type="entry name" value="Glycosyl hydrolase domain, family 43"/>
    <property type="match status" value="1"/>
</dbReference>
<dbReference type="EMBL" id="CP002691">
    <property type="protein sequence ID" value="AEE48174.1"/>
    <property type="molecule type" value="Genomic_DNA"/>
</dbReference>
<organism evidence="8 9">
    <name type="scientific">Haliscomenobacter hydrossis (strain ATCC 27775 / DSM 1100 / LMG 10767 / O)</name>
    <dbReference type="NCBI Taxonomy" id="760192"/>
    <lineage>
        <taxon>Bacteria</taxon>
        <taxon>Pseudomonadati</taxon>
        <taxon>Bacteroidota</taxon>
        <taxon>Saprospiria</taxon>
        <taxon>Saprospirales</taxon>
        <taxon>Haliscomenobacteraceae</taxon>
        <taxon>Haliscomenobacter</taxon>
    </lineage>
</organism>
<keyword evidence="4 5" id="KW-0326">Glycosidase</keyword>
<feature type="domain" description="Glycosyl hydrolase family 32 N-terminal" evidence="6">
    <location>
        <begin position="42"/>
        <end position="353"/>
    </location>
</feature>
<dbReference type="InterPro" id="IPR018053">
    <property type="entry name" value="Glyco_hydro_32_AS"/>
</dbReference>
<reference key="2">
    <citation type="submission" date="2011-04" db="EMBL/GenBank/DDBJ databases">
        <title>Complete sequence of chromosome of Haliscomenobacter hydrossis DSM 1100.</title>
        <authorList>
            <consortium name="US DOE Joint Genome Institute (JGI-PGF)"/>
            <person name="Lucas S."/>
            <person name="Han J."/>
            <person name="Lapidus A."/>
            <person name="Bruce D."/>
            <person name="Goodwin L."/>
            <person name="Pitluck S."/>
            <person name="Peters L."/>
            <person name="Kyrpides N."/>
            <person name="Mavromatis K."/>
            <person name="Ivanova N."/>
            <person name="Ovchinnikova G."/>
            <person name="Pagani I."/>
            <person name="Daligault H."/>
            <person name="Detter J.C."/>
            <person name="Han C."/>
            <person name="Land M."/>
            <person name="Hauser L."/>
            <person name="Markowitz V."/>
            <person name="Cheng J.-F."/>
            <person name="Hugenholtz P."/>
            <person name="Woyke T."/>
            <person name="Wu D."/>
            <person name="Verbarg S."/>
            <person name="Frueling A."/>
            <person name="Brambilla E."/>
            <person name="Klenk H.-P."/>
            <person name="Eisen J.A."/>
        </authorList>
    </citation>
    <scope>NUCLEOTIDE SEQUENCE</scope>
    <source>
        <strain>DSM 1100</strain>
    </source>
</reference>
<dbReference type="RefSeq" id="WP_013762738.1">
    <property type="nucleotide sequence ID" value="NC_015510.1"/>
</dbReference>
<dbReference type="SMART" id="SM00640">
    <property type="entry name" value="Glyco_32"/>
    <property type="match status" value="1"/>
</dbReference>
<evidence type="ECO:0000256" key="5">
    <source>
        <dbReference type="RuleBase" id="RU362110"/>
    </source>
</evidence>
<dbReference type="AlphaFoldDB" id="F4KUZ8"/>
<dbReference type="InterPro" id="IPR013320">
    <property type="entry name" value="ConA-like_dom_sf"/>
</dbReference>
<dbReference type="CDD" id="cd18622">
    <property type="entry name" value="GH32_Inu-like"/>
    <property type="match status" value="1"/>
</dbReference>
<sequence>MKSIFTVILLSIILFSSCENNPPAAKDKTGSQYTEQHRPSFHFSPESKWMNDPNGMVYYDGEYHLFYQYYPDSTVWGPMHWGHAVSKNLLTWEHLPIALFPDENGWIFSGSAVVDWNNTSGLGKNGKPPLVAIFTSHSSPGEKAGRNDFQTQSIAYSLDNGRKWTKYPGNPVLKSPGIRDFRDPKVSWHEASQQWIMTLAVQDHISFYASPDLKTWSHQSDFGKASGAHGGVWECPDLFQLQVPGSKETKWVLLVSINPGGPNGGSATQYFVGSFDGKTFRSDNSPETTLWMDYGRDNYAGVTWSDIPKADGRRLLMGWMSNWQYATVVPTEKWRSATTIPRELTLKNTSAGLRLISSPVVELEKLRGKSSKIDAQKVAGIVDLSAKLGFPAAQMEAILELELPNDSSADLGIEVSNSKGERYRVGYNAATKQFYSDRTQAGKTAFSNVFAEKIHVAPRLASGNIVRLHIYFDRASAELFGDDGATVMTDILFPNEDYTQVKVYAENGTAQLKSGVFYVVKSIWE</sequence>
<dbReference type="SUPFAM" id="SSF49899">
    <property type="entry name" value="Concanavalin A-like lectins/glucanases"/>
    <property type="match status" value="1"/>
</dbReference>
<dbReference type="STRING" id="760192.Halhy_0262"/>
<gene>
    <name evidence="8" type="ordered locus">Halhy_0262</name>
</gene>
<dbReference type="EC" id="3.2.1.80" evidence="8"/>
<dbReference type="FunFam" id="2.115.10.20:FF:000003">
    <property type="entry name" value="Levanbiose-producing levanase"/>
    <property type="match status" value="1"/>
</dbReference>
<keyword evidence="3" id="KW-0119">Carbohydrate metabolism</keyword>
<evidence type="ECO:0000313" key="8">
    <source>
        <dbReference type="EMBL" id="AEE48174.1"/>
    </source>
</evidence>
<comment type="similarity">
    <text evidence="1 5">Belongs to the glycosyl hydrolase 32 family.</text>
</comment>
<evidence type="ECO:0000259" key="7">
    <source>
        <dbReference type="Pfam" id="PF08244"/>
    </source>
</evidence>